<feature type="region of interest" description="Disordered" evidence="1">
    <location>
        <begin position="1"/>
        <end position="58"/>
    </location>
</feature>
<evidence type="ECO:0000256" key="1">
    <source>
        <dbReference type="SAM" id="MobiDB-lite"/>
    </source>
</evidence>
<dbReference type="EMBL" id="JAAMPC010000011">
    <property type="protein sequence ID" value="KAG2282736.1"/>
    <property type="molecule type" value="Genomic_DNA"/>
</dbReference>
<dbReference type="OrthoDB" id="10455784at2759"/>
<comment type="caution">
    <text evidence="2">The sequence shown here is derived from an EMBL/GenBank/DDBJ whole genome shotgun (WGS) entry which is preliminary data.</text>
</comment>
<dbReference type="Proteomes" id="UP000886595">
    <property type="component" value="Unassembled WGS sequence"/>
</dbReference>
<dbReference type="AlphaFoldDB" id="A0A8X7UM94"/>
<feature type="compositionally biased region" description="Polar residues" evidence="1">
    <location>
        <begin position="21"/>
        <end position="32"/>
    </location>
</feature>
<keyword evidence="3" id="KW-1185">Reference proteome</keyword>
<accession>A0A8X7UM94</accession>
<feature type="compositionally biased region" description="Basic residues" evidence="1">
    <location>
        <begin position="245"/>
        <end position="255"/>
    </location>
</feature>
<protein>
    <submittedName>
        <fullName evidence="2">Uncharacterized protein</fullName>
    </submittedName>
</protein>
<reference evidence="2 3" key="1">
    <citation type="submission" date="2020-02" db="EMBL/GenBank/DDBJ databases">
        <authorList>
            <person name="Ma Q."/>
            <person name="Huang Y."/>
            <person name="Song X."/>
            <person name="Pei D."/>
        </authorList>
    </citation>
    <scope>NUCLEOTIDE SEQUENCE [LARGE SCALE GENOMIC DNA]</scope>
    <source>
        <strain evidence="2">Sxm20200214</strain>
        <tissue evidence="2">Leaf</tissue>
    </source>
</reference>
<feature type="region of interest" description="Disordered" evidence="1">
    <location>
        <begin position="186"/>
        <end position="278"/>
    </location>
</feature>
<sequence length="383" mass="43040">MTHQSFSYSGLDEIDTGLQRPRSTPVQFQNGSTERKGEPRTRIPPPNHSIPKNRTPSATRTLHQAGFDNLTKQARMHDLHAPVNIDSQREDLGIPSETGAFHNYIERNDAELKRIYAIFREIKAKILHPNEVVALAALKNGIWFSSKSREELAVRAPISLDDALHRASYFATHEEEVAALKEQYSANKNNADKKPTAPKEPATKGQHSYAIRPKSVERRFAVRTKIKKTSEETGEEEEGPVTPKSNRKSKVSMNKRGRETEPELPSSPPPAPKKRVDMISWGPNSNTTDEIKSQTKGKICVEVTVAIHTLEKPDEATTPPSVTQYNPNTESPCEKIPNFKRKNKMTKIRKLLEKPIALQIQKKTECRPLIATCLGNRGTTNQH</sequence>
<gene>
    <name evidence="2" type="ORF">Bca52824_053956</name>
</gene>
<proteinExistence type="predicted"/>
<evidence type="ECO:0000313" key="2">
    <source>
        <dbReference type="EMBL" id="KAG2282736.1"/>
    </source>
</evidence>
<name>A0A8X7UM94_BRACI</name>
<organism evidence="2 3">
    <name type="scientific">Brassica carinata</name>
    <name type="common">Ethiopian mustard</name>
    <name type="synonym">Abyssinian cabbage</name>
    <dbReference type="NCBI Taxonomy" id="52824"/>
    <lineage>
        <taxon>Eukaryota</taxon>
        <taxon>Viridiplantae</taxon>
        <taxon>Streptophyta</taxon>
        <taxon>Embryophyta</taxon>
        <taxon>Tracheophyta</taxon>
        <taxon>Spermatophyta</taxon>
        <taxon>Magnoliopsida</taxon>
        <taxon>eudicotyledons</taxon>
        <taxon>Gunneridae</taxon>
        <taxon>Pentapetalae</taxon>
        <taxon>rosids</taxon>
        <taxon>malvids</taxon>
        <taxon>Brassicales</taxon>
        <taxon>Brassicaceae</taxon>
        <taxon>Brassiceae</taxon>
        <taxon>Brassica</taxon>
    </lineage>
</organism>
<evidence type="ECO:0000313" key="3">
    <source>
        <dbReference type="Proteomes" id="UP000886595"/>
    </source>
</evidence>